<dbReference type="Gene3D" id="3.10.450.50">
    <property type="match status" value="1"/>
</dbReference>
<gene>
    <name evidence="2" type="ORF">ABFZ84_09505</name>
</gene>
<dbReference type="SUPFAM" id="SSF54427">
    <property type="entry name" value="NTF2-like"/>
    <property type="match status" value="1"/>
</dbReference>
<organism evidence="2 3">
    <name type="scientific">Hyphococcus lacteus</name>
    <dbReference type="NCBI Taxonomy" id="3143536"/>
    <lineage>
        <taxon>Bacteria</taxon>
        <taxon>Pseudomonadati</taxon>
        <taxon>Pseudomonadota</taxon>
        <taxon>Alphaproteobacteria</taxon>
        <taxon>Parvularculales</taxon>
        <taxon>Parvularculaceae</taxon>
        <taxon>Hyphococcus</taxon>
    </lineage>
</organism>
<sequence>MSEDKSTKAVALRYMASFATGDPDQVAANVTEDFVNTQTGALGKGCETREVYRGRLKGFLGSFVGLKYEPVDVIENGGKVAITYRMRAESDGHPIDIPGVMVVEVRDGLVAGRQDYWDGLTFLQQTKQA</sequence>
<dbReference type="InterPro" id="IPR037401">
    <property type="entry name" value="SnoaL-like"/>
</dbReference>
<feature type="domain" description="SnoaL-like" evidence="1">
    <location>
        <begin position="13"/>
        <end position="111"/>
    </location>
</feature>
<dbReference type="InterPro" id="IPR032710">
    <property type="entry name" value="NTF2-like_dom_sf"/>
</dbReference>
<evidence type="ECO:0000313" key="3">
    <source>
        <dbReference type="Proteomes" id="UP001560685"/>
    </source>
</evidence>
<dbReference type="EMBL" id="JBEHZE010000001">
    <property type="protein sequence ID" value="MEX6633780.1"/>
    <property type="molecule type" value="Genomic_DNA"/>
</dbReference>
<evidence type="ECO:0000259" key="1">
    <source>
        <dbReference type="Pfam" id="PF12680"/>
    </source>
</evidence>
<dbReference type="Proteomes" id="UP001560685">
    <property type="component" value="Unassembled WGS sequence"/>
</dbReference>
<keyword evidence="3" id="KW-1185">Reference proteome</keyword>
<name>A0ABV3Z4P5_9PROT</name>
<reference evidence="2 3" key="1">
    <citation type="submission" date="2024-05" db="EMBL/GenBank/DDBJ databases">
        <title>Three bacterial strains, DH-69, EH-24, and ECK-19 isolated from coastal sediments.</title>
        <authorList>
            <person name="Ye Y.-Q."/>
            <person name="Du Z.-J."/>
        </authorList>
    </citation>
    <scope>NUCLEOTIDE SEQUENCE [LARGE SCALE GENOMIC DNA]</scope>
    <source>
        <strain evidence="2 3">ECK-19</strain>
    </source>
</reference>
<proteinExistence type="predicted"/>
<dbReference type="Pfam" id="PF12680">
    <property type="entry name" value="SnoaL_2"/>
    <property type="match status" value="1"/>
</dbReference>
<accession>A0ABV3Z4P5</accession>
<dbReference type="RefSeq" id="WP_369313777.1">
    <property type="nucleotide sequence ID" value="NZ_JBEHZE010000001.1"/>
</dbReference>
<comment type="caution">
    <text evidence="2">The sequence shown here is derived from an EMBL/GenBank/DDBJ whole genome shotgun (WGS) entry which is preliminary data.</text>
</comment>
<protein>
    <submittedName>
        <fullName evidence="2">Nuclear transport factor 2 family protein</fullName>
    </submittedName>
</protein>
<evidence type="ECO:0000313" key="2">
    <source>
        <dbReference type="EMBL" id="MEX6633780.1"/>
    </source>
</evidence>